<dbReference type="NCBIfam" id="NF047773">
    <property type="entry name" value="phas_rel_Lepto"/>
    <property type="match status" value="1"/>
</dbReference>
<evidence type="ECO:0000313" key="3">
    <source>
        <dbReference type="Proteomes" id="UP000295636"/>
    </source>
</evidence>
<dbReference type="Proteomes" id="UP000295636">
    <property type="component" value="Unassembled WGS sequence"/>
</dbReference>
<dbReference type="AlphaFoldDB" id="A0A4R5KHA4"/>
<accession>A0A4R5KHA4</accession>
<dbReference type="PANTHER" id="PTHR38664">
    <property type="entry name" value="SLR0058 PROTEIN"/>
    <property type="match status" value="1"/>
</dbReference>
<feature type="coiled-coil region" evidence="1">
    <location>
        <begin position="45"/>
        <end position="95"/>
    </location>
</feature>
<comment type="caution">
    <text evidence="2">The sequence shown here is derived from an EMBL/GenBank/DDBJ whole genome shotgun (WGS) entry which is preliminary data.</text>
</comment>
<keyword evidence="3" id="KW-1185">Reference proteome</keyword>
<name>A0A4R5KHA4_9BACL</name>
<dbReference type="InterPro" id="IPR008769">
    <property type="entry name" value="PhaF_PhaI"/>
</dbReference>
<organism evidence="2 3">
    <name type="scientific">Paenibacillus piri</name>
    <dbReference type="NCBI Taxonomy" id="2547395"/>
    <lineage>
        <taxon>Bacteria</taxon>
        <taxon>Bacillati</taxon>
        <taxon>Bacillota</taxon>
        <taxon>Bacilli</taxon>
        <taxon>Bacillales</taxon>
        <taxon>Paenibacillaceae</taxon>
        <taxon>Paenibacillus</taxon>
    </lineage>
</organism>
<dbReference type="EMBL" id="SMRT01000013">
    <property type="protein sequence ID" value="TDF94432.1"/>
    <property type="molecule type" value="Genomic_DNA"/>
</dbReference>
<dbReference type="PANTHER" id="PTHR38664:SF1">
    <property type="entry name" value="SLR0058 PROTEIN"/>
    <property type="match status" value="1"/>
</dbReference>
<dbReference type="OrthoDB" id="191894at2"/>
<dbReference type="RefSeq" id="WP_133232805.1">
    <property type="nucleotide sequence ID" value="NZ_SMRT01000013.1"/>
</dbReference>
<keyword evidence="1" id="KW-0175">Coiled coil</keyword>
<reference evidence="2 3" key="1">
    <citation type="submission" date="2019-03" db="EMBL/GenBank/DDBJ databases">
        <title>This is whole genome sequence of Paenibacillus sp MS74 strain.</title>
        <authorList>
            <person name="Trinh H.N."/>
        </authorList>
    </citation>
    <scope>NUCLEOTIDE SEQUENCE [LARGE SCALE GENOMIC DNA]</scope>
    <source>
        <strain evidence="2 3">MS74</strain>
    </source>
</reference>
<protein>
    <submittedName>
        <fullName evidence="2">Polyhydroxyalkanoate synthesis regulator</fullName>
    </submittedName>
</protein>
<sequence length="97" mass="11106">MKDMIKKGLALGLGLAVASKEQAEKMVDELVKKGELSREESRQFVDELLQKGEKAQIELERMISQKTKELLDGLNLATKEDIQRLEQRIEQIQNQQP</sequence>
<evidence type="ECO:0000256" key="1">
    <source>
        <dbReference type="SAM" id="Coils"/>
    </source>
</evidence>
<evidence type="ECO:0000313" key="2">
    <source>
        <dbReference type="EMBL" id="TDF94432.1"/>
    </source>
</evidence>
<gene>
    <name evidence="2" type="ORF">E1757_23765</name>
</gene>
<proteinExistence type="predicted"/>